<keyword evidence="1" id="KW-0472">Membrane</keyword>
<evidence type="ECO:0000256" key="1">
    <source>
        <dbReference type="SAM" id="Phobius"/>
    </source>
</evidence>
<proteinExistence type="predicted"/>
<feature type="transmembrane region" description="Helical" evidence="1">
    <location>
        <begin position="29"/>
        <end position="50"/>
    </location>
</feature>
<evidence type="ECO:0000313" key="3">
    <source>
        <dbReference type="Proteomes" id="UP000703893"/>
    </source>
</evidence>
<comment type="caution">
    <text evidence="2">The sequence shown here is derived from an EMBL/GenBank/DDBJ whole genome shotgun (WGS) entry which is preliminary data.</text>
</comment>
<sequence>MKPSGGTIIRASRALKGPERNYLLRRWGAYRTGQAAIAAALLAFLGWAVYSEDAGLRFLFALLAGPALLGIKYLHDKAAIFGLDLRDNSVQSVIGAVGGLDLSPGLVPLHLGERIYYVQADLLRRKREGEPIMVEFLVHTGLAVAIDGRSNLLSLKQWLEVADQAART</sequence>
<organism evidence="2 3">
    <name type="scientific">Candidatus Tanganyikabacteria bacterium</name>
    <dbReference type="NCBI Taxonomy" id="2961651"/>
    <lineage>
        <taxon>Bacteria</taxon>
        <taxon>Bacillati</taxon>
        <taxon>Candidatus Sericytochromatia</taxon>
        <taxon>Candidatus Tanganyikabacteria</taxon>
    </lineage>
</organism>
<feature type="transmembrane region" description="Helical" evidence="1">
    <location>
        <begin position="56"/>
        <end position="74"/>
    </location>
</feature>
<keyword evidence="1" id="KW-0812">Transmembrane</keyword>
<dbReference type="AlphaFoldDB" id="A0A937X408"/>
<reference evidence="2 3" key="1">
    <citation type="submission" date="2019-03" db="EMBL/GenBank/DDBJ databases">
        <title>Lake Tanganyika Metagenome-Assembled Genomes (MAGs).</title>
        <authorList>
            <person name="Tran P."/>
        </authorList>
    </citation>
    <scope>NUCLEOTIDE SEQUENCE [LARGE SCALE GENOMIC DNA]</scope>
    <source>
        <strain evidence="2">K_DeepCast_65m_m2_236</strain>
    </source>
</reference>
<dbReference type="Proteomes" id="UP000703893">
    <property type="component" value="Unassembled WGS sequence"/>
</dbReference>
<evidence type="ECO:0000313" key="2">
    <source>
        <dbReference type="EMBL" id="MBM3273940.1"/>
    </source>
</evidence>
<dbReference type="EMBL" id="VGJX01000082">
    <property type="protein sequence ID" value="MBM3273940.1"/>
    <property type="molecule type" value="Genomic_DNA"/>
</dbReference>
<keyword evidence="1" id="KW-1133">Transmembrane helix</keyword>
<accession>A0A937X408</accession>
<protein>
    <submittedName>
        <fullName evidence="2">Uncharacterized protein</fullName>
    </submittedName>
</protein>
<gene>
    <name evidence="2" type="ORF">FJZ00_02215</name>
</gene>
<name>A0A937X408_9BACT</name>